<dbReference type="RefSeq" id="WP_147464748.1">
    <property type="nucleotide sequence ID" value="NZ_RBOW01001017.1"/>
</dbReference>
<organism evidence="1 2">
    <name type="scientific">Pseudomonas cannabina</name>
    <dbReference type="NCBI Taxonomy" id="86840"/>
    <lineage>
        <taxon>Bacteria</taxon>
        <taxon>Pseudomonadati</taxon>
        <taxon>Pseudomonadota</taxon>
        <taxon>Gammaproteobacteria</taxon>
        <taxon>Pseudomonadales</taxon>
        <taxon>Pseudomonadaceae</taxon>
        <taxon>Pseudomonas</taxon>
    </lineage>
</organism>
<proteinExistence type="predicted"/>
<comment type="caution">
    <text evidence="1">The sequence shown here is derived from an EMBL/GenBank/DDBJ whole genome shotgun (WGS) entry which is preliminary data.</text>
</comment>
<evidence type="ECO:0000313" key="2">
    <source>
        <dbReference type="Proteomes" id="UP000281372"/>
    </source>
</evidence>
<gene>
    <name evidence="1" type="ORF">ALQ64_03162</name>
</gene>
<reference evidence="1 2" key="1">
    <citation type="submission" date="2018-08" db="EMBL/GenBank/DDBJ databases">
        <title>Recombination of ecologically and evolutionarily significant loci maintains genetic cohesion in the Pseudomonas syringae species complex.</title>
        <authorList>
            <person name="Dillon M."/>
            <person name="Thakur S."/>
            <person name="Almeida R.N.D."/>
            <person name="Weir B.S."/>
            <person name="Guttman D.S."/>
        </authorList>
    </citation>
    <scope>NUCLEOTIDE SEQUENCE [LARGE SCALE GENOMIC DNA]</scope>
    <source>
        <strain evidence="1 2">ICMP 2821</strain>
    </source>
</reference>
<name>A0A3M3K2J2_PSECA</name>
<dbReference type="EMBL" id="RBOW01001017">
    <property type="protein sequence ID" value="RMN17103.1"/>
    <property type="molecule type" value="Genomic_DNA"/>
</dbReference>
<sequence>MTRKVSLPALREMIESKAAETTLADSQFDYGHVNGWLDALFWAEEIDSPALYDLRAVAKVAFESAVSDLQAG</sequence>
<evidence type="ECO:0000313" key="1">
    <source>
        <dbReference type="EMBL" id="RMN17103.1"/>
    </source>
</evidence>
<protein>
    <submittedName>
        <fullName evidence="1">Uncharacterized protein</fullName>
    </submittedName>
</protein>
<dbReference type="Proteomes" id="UP000281372">
    <property type="component" value="Unassembled WGS sequence"/>
</dbReference>
<accession>A0A3M3K2J2</accession>
<dbReference type="AlphaFoldDB" id="A0A3M3K2J2"/>